<name>A0A6J5M996_9CAUD</name>
<dbReference type="GO" id="GO:0006226">
    <property type="term" value="P:dUMP biosynthetic process"/>
    <property type="evidence" value="ECO:0007669"/>
    <property type="project" value="InterPro"/>
</dbReference>
<keyword evidence="4" id="KW-0546">Nucleotide metabolism</keyword>
<accession>A0A6J5M996</accession>
<dbReference type="GO" id="GO:0004170">
    <property type="term" value="F:dUTP diphosphatase activity"/>
    <property type="evidence" value="ECO:0007669"/>
    <property type="project" value="UniProtKB-EC"/>
</dbReference>
<dbReference type="Gene3D" id="2.70.40.10">
    <property type="match status" value="1"/>
</dbReference>
<dbReference type="CDD" id="cd07557">
    <property type="entry name" value="trimeric_dUTPase"/>
    <property type="match status" value="1"/>
</dbReference>
<dbReference type="EC" id="3.6.1.23" evidence="2"/>
<evidence type="ECO:0000256" key="4">
    <source>
        <dbReference type="ARBA" id="ARBA00023080"/>
    </source>
</evidence>
<dbReference type="InterPro" id="IPR008181">
    <property type="entry name" value="dUTPase"/>
</dbReference>
<dbReference type="PANTHER" id="PTHR11241:SF0">
    <property type="entry name" value="DEOXYURIDINE 5'-TRIPHOSPHATE NUCLEOTIDOHYDROLASE"/>
    <property type="match status" value="1"/>
</dbReference>
<dbReference type="GO" id="GO:0046081">
    <property type="term" value="P:dUTP catabolic process"/>
    <property type="evidence" value="ECO:0007669"/>
    <property type="project" value="InterPro"/>
</dbReference>
<sequence length="141" mass="15316">MQIKIKKLHNNAVIPKYAKAGDAGLDLVATEIINDEAFQITYGTGLAMEIPEGYVGLIFPRSSIRKYELSLTNCVGVIDSGYRGEIQATFRKEGGLPSIRYEVGDKIAQIIIVPYPTIEFVETDELSQTERGAGGFGSSGN</sequence>
<evidence type="ECO:0000256" key="2">
    <source>
        <dbReference type="ARBA" id="ARBA00012379"/>
    </source>
</evidence>
<reference evidence="6" key="1">
    <citation type="submission" date="2020-04" db="EMBL/GenBank/DDBJ databases">
        <authorList>
            <person name="Chiriac C."/>
            <person name="Salcher M."/>
            <person name="Ghai R."/>
            <person name="Kavagutti S V."/>
        </authorList>
    </citation>
    <scope>NUCLEOTIDE SEQUENCE</scope>
</reference>
<protein>
    <recommendedName>
        <fullName evidence="2">dUTP diphosphatase</fullName>
        <ecNumber evidence="2">3.6.1.23</ecNumber>
    </recommendedName>
</protein>
<comment type="similarity">
    <text evidence="1">Belongs to the dUTPase family.</text>
</comment>
<dbReference type="NCBIfam" id="NF001862">
    <property type="entry name" value="PRK00601.1"/>
    <property type="match status" value="1"/>
</dbReference>
<evidence type="ECO:0000256" key="1">
    <source>
        <dbReference type="ARBA" id="ARBA00006581"/>
    </source>
</evidence>
<dbReference type="SUPFAM" id="SSF51283">
    <property type="entry name" value="dUTPase-like"/>
    <property type="match status" value="1"/>
</dbReference>
<dbReference type="InterPro" id="IPR033704">
    <property type="entry name" value="dUTPase_trimeric"/>
</dbReference>
<proteinExistence type="inferred from homology"/>
<organism evidence="6">
    <name type="scientific">uncultured Caudovirales phage</name>
    <dbReference type="NCBI Taxonomy" id="2100421"/>
    <lineage>
        <taxon>Viruses</taxon>
        <taxon>Duplodnaviria</taxon>
        <taxon>Heunggongvirae</taxon>
        <taxon>Uroviricota</taxon>
        <taxon>Caudoviricetes</taxon>
        <taxon>Peduoviridae</taxon>
        <taxon>Maltschvirus</taxon>
        <taxon>Maltschvirus maltsch</taxon>
    </lineage>
</organism>
<dbReference type="EMBL" id="LR796420">
    <property type="protein sequence ID" value="CAB4143288.1"/>
    <property type="molecule type" value="Genomic_DNA"/>
</dbReference>
<gene>
    <name evidence="6" type="ORF">UFOVP449_150</name>
</gene>
<dbReference type="GO" id="GO:0000287">
    <property type="term" value="F:magnesium ion binding"/>
    <property type="evidence" value="ECO:0007669"/>
    <property type="project" value="InterPro"/>
</dbReference>
<evidence type="ECO:0000259" key="5">
    <source>
        <dbReference type="Pfam" id="PF00692"/>
    </source>
</evidence>
<dbReference type="Pfam" id="PF00692">
    <property type="entry name" value="dUTPase"/>
    <property type="match status" value="1"/>
</dbReference>
<keyword evidence="3" id="KW-0378">Hydrolase</keyword>
<dbReference type="PANTHER" id="PTHR11241">
    <property type="entry name" value="DEOXYURIDINE 5'-TRIPHOSPHATE NUCLEOTIDOHYDROLASE"/>
    <property type="match status" value="1"/>
</dbReference>
<evidence type="ECO:0000313" key="6">
    <source>
        <dbReference type="EMBL" id="CAB4143288.1"/>
    </source>
</evidence>
<dbReference type="InterPro" id="IPR036157">
    <property type="entry name" value="dUTPase-like_sf"/>
</dbReference>
<dbReference type="NCBIfam" id="TIGR00576">
    <property type="entry name" value="dut"/>
    <property type="match status" value="1"/>
</dbReference>
<feature type="domain" description="dUTPase-like" evidence="5">
    <location>
        <begin position="11"/>
        <end position="140"/>
    </location>
</feature>
<dbReference type="InterPro" id="IPR029054">
    <property type="entry name" value="dUTPase-like"/>
</dbReference>
<evidence type="ECO:0000256" key="3">
    <source>
        <dbReference type="ARBA" id="ARBA00022801"/>
    </source>
</evidence>